<gene>
    <name evidence="1" type="ORF">PDJAM_G00059670</name>
</gene>
<protein>
    <submittedName>
        <fullName evidence="1">Uncharacterized protein</fullName>
    </submittedName>
</protein>
<dbReference type="Proteomes" id="UP000830395">
    <property type="component" value="Chromosome 15"/>
</dbReference>
<sequence>MDNTVVIEDIKKQCHQEARPSRCICGGVEVPPSGKSSSGHKLTDDPEQRKAPCPISHSQQHSQQYSQQHSQHSLDWRPLLLLIPLRMGINNINPIYIQALKECFKMPQSCGVLGGKPNLAYYFIGFIDDELIYLDPHTTQSAVDSETDLGVDDQSYHCQRSPHRMKITSLDPTVALGFFCKSEEDFDSWCNQVQQEILKKRNLRMFELVEKHPSHWPPFVPPTKPEVQTTGAEFIESTDKLFESEDEFEILNV</sequence>
<accession>A0ACC5YZZ5</accession>
<evidence type="ECO:0000313" key="2">
    <source>
        <dbReference type="Proteomes" id="UP000830395"/>
    </source>
</evidence>
<organism evidence="1 2">
    <name type="scientific">Pangasius djambal</name>
    <dbReference type="NCBI Taxonomy" id="1691987"/>
    <lineage>
        <taxon>Eukaryota</taxon>
        <taxon>Metazoa</taxon>
        <taxon>Chordata</taxon>
        <taxon>Craniata</taxon>
        <taxon>Vertebrata</taxon>
        <taxon>Euteleostomi</taxon>
        <taxon>Actinopterygii</taxon>
        <taxon>Neopterygii</taxon>
        <taxon>Teleostei</taxon>
        <taxon>Ostariophysi</taxon>
        <taxon>Siluriformes</taxon>
        <taxon>Pangasiidae</taxon>
        <taxon>Pangasius</taxon>
    </lineage>
</organism>
<reference evidence="1" key="1">
    <citation type="submission" date="2020-02" db="EMBL/GenBank/DDBJ databases">
        <title>Genome sequencing of the panga catfish, Pangasius djambal.</title>
        <authorList>
            <person name="Wen M."/>
            <person name="Zahm M."/>
            <person name="Roques C."/>
            <person name="Cabau C."/>
            <person name="Klopp C."/>
            <person name="Donnadieu C."/>
            <person name="Jouanno E."/>
            <person name="Avarre J.-C."/>
            <person name="Campet M."/>
            <person name="Ha T."/>
            <person name="Dugue R."/>
            <person name="Lampietro C."/>
            <person name="Louis A."/>
            <person name="Herpin A."/>
            <person name="Echchiki A."/>
            <person name="Berthelot C."/>
            <person name="Parey E."/>
            <person name="Roest-Crollius H."/>
            <person name="Braasch I."/>
            <person name="Postlethwait J.H."/>
            <person name="Bobe J."/>
            <person name="Montfort J."/>
            <person name="Bouchez O."/>
            <person name="Begum T."/>
            <person name="Schartl M."/>
            <person name="Gustiano R."/>
            <person name="Guiguen Y."/>
        </authorList>
    </citation>
    <scope>NUCLEOTIDE SEQUENCE</scope>
    <source>
        <strain evidence="1">Pdj_M5554</strain>
    </source>
</reference>
<name>A0ACC5YZZ5_9TELE</name>
<evidence type="ECO:0000313" key="1">
    <source>
        <dbReference type="EMBL" id="MCJ8740491.1"/>
    </source>
</evidence>
<proteinExistence type="predicted"/>
<comment type="caution">
    <text evidence="1">The sequence shown here is derived from an EMBL/GenBank/DDBJ whole genome shotgun (WGS) entry which is preliminary data.</text>
</comment>
<dbReference type="EMBL" id="CM040989">
    <property type="protein sequence ID" value="MCJ8740491.1"/>
    <property type="molecule type" value="Genomic_DNA"/>
</dbReference>
<keyword evidence="2" id="KW-1185">Reference proteome</keyword>